<protein>
    <submittedName>
        <fullName evidence="8">Phosphatidylglycerol--membrane-oligosaccharide glycerophosphotransferase</fullName>
        <ecNumber evidence="8">2.7.8.20</ecNumber>
    </submittedName>
</protein>
<evidence type="ECO:0000256" key="6">
    <source>
        <dbReference type="SAM" id="Phobius"/>
    </source>
</evidence>
<evidence type="ECO:0000256" key="2">
    <source>
        <dbReference type="ARBA" id="ARBA00022475"/>
    </source>
</evidence>
<name>C6WW45_METML</name>
<dbReference type="Gene3D" id="3.40.720.10">
    <property type="entry name" value="Alkaline Phosphatase, subunit A"/>
    <property type="match status" value="1"/>
</dbReference>
<feature type="transmembrane region" description="Helical" evidence="6">
    <location>
        <begin position="77"/>
        <end position="104"/>
    </location>
</feature>
<dbReference type="GO" id="GO:0005886">
    <property type="term" value="C:plasma membrane"/>
    <property type="evidence" value="ECO:0007669"/>
    <property type="project" value="UniProtKB-SubCell"/>
</dbReference>
<feature type="transmembrane region" description="Helical" evidence="6">
    <location>
        <begin position="125"/>
        <end position="148"/>
    </location>
</feature>
<proteinExistence type="predicted"/>
<reference evidence="9" key="1">
    <citation type="submission" date="2009-07" db="EMBL/GenBank/DDBJ databases">
        <title>Complete sequence of Methylotenera mobilis JLW8.</title>
        <authorList>
            <consortium name="US DOE Joint Genome Institute"/>
            <person name="Lucas S."/>
            <person name="Copeland A."/>
            <person name="Lapidus A."/>
            <person name="Glavina del Rio T."/>
            <person name="Tice H."/>
            <person name="Bruce D."/>
            <person name="Goodwin L."/>
            <person name="Pitluck S."/>
            <person name="LaButti K.M."/>
            <person name="Clum A."/>
            <person name="Larimer F."/>
            <person name="Land M."/>
            <person name="Hauser L."/>
            <person name="Kyrpides N."/>
            <person name="Mikhailova N."/>
            <person name="Kayluzhnaya M."/>
            <person name="Chistoserdova L."/>
        </authorList>
    </citation>
    <scope>NUCLEOTIDE SEQUENCE [LARGE SCALE GENOMIC DNA]</scope>
    <source>
        <strain evidence="9">JLW8 / ATCC BAA-1282 / DSM 17540</strain>
    </source>
</reference>
<evidence type="ECO:0000256" key="5">
    <source>
        <dbReference type="ARBA" id="ARBA00023136"/>
    </source>
</evidence>
<evidence type="ECO:0000313" key="9">
    <source>
        <dbReference type="Proteomes" id="UP000002742"/>
    </source>
</evidence>
<dbReference type="eggNOG" id="COG1368">
    <property type="taxonomic scope" value="Bacteria"/>
</dbReference>
<dbReference type="KEGG" id="mmb:Mmol_1238"/>
<accession>C6WW45</accession>
<evidence type="ECO:0000259" key="7">
    <source>
        <dbReference type="Pfam" id="PF00884"/>
    </source>
</evidence>
<feature type="domain" description="Sulfatase N-terminal" evidence="7">
    <location>
        <begin position="260"/>
        <end position="460"/>
    </location>
</feature>
<dbReference type="EMBL" id="CP001672">
    <property type="protein sequence ID" value="ACT48144.1"/>
    <property type="molecule type" value="Genomic_DNA"/>
</dbReference>
<evidence type="ECO:0000313" key="8">
    <source>
        <dbReference type="EMBL" id="ACT48144.1"/>
    </source>
</evidence>
<dbReference type="PANTHER" id="PTHR47371">
    <property type="entry name" value="LIPOTEICHOIC ACID SYNTHASE"/>
    <property type="match status" value="1"/>
</dbReference>
<feature type="transmembrane region" description="Helical" evidence="6">
    <location>
        <begin position="20"/>
        <end position="44"/>
    </location>
</feature>
<dbReference type="CDD" id="cd16015">
    <property type="entry name" value="LTA_synthase"/>
    <property type="match status" value="1"/>
</dbReference>
<dbReference type="GO" id="GO:0008960">
    <property type="term" value="F:phosphatidylglycerol-membrane-oligosaccharide glycerophosphotransferase activity"/>
    <property type="evidence" value="ECO:0007669"/>
    <property type="project" value="UniProtKB-EC"/>
</dbReference>
<keyword evidence="2" id="KW-1003">Cell membrane</keyword>
<dbReference type="SUPFAM" id="SSF53649">
    <property type="entry name" value="Alkaline phosphatase-like"/>
    <property type="match status" value="1"/>
</dbReference>
<sequence>MNMNTQASHQMSAHHRRRHVLRGAIRFITYLCAFFLMAVAVWIADNFGEPSLEQLLYHAQFGMGGLVDTDAAIIKSFVLWCIALPIFASLFLVLIEYSIALFLTHGSSHWLTKPARLANIHFIKVFYWFIGHRAPLYALTAATVYFGVQFSVTIFLHNLFGNDYFAAHYLNPAEVKVEAIKPKNLVLIYVESLENSYKEPKLFGKNLLSSLDHLKGLSFAEYRKAPGTWWTIAGITATQCAVPLKSVSLYDGNDQGEKMKSFLPKAICLGDILHDAGYHNVYLGGDALGFAGKGMFFQDHHYDEVYGRDELKGKLTDAQMNFWGLYDDDLFAVAKAKLIELHKSKQPFNLTVTTIDTHGPDGHFSNYCKSMGIKTFEGIVECTSNQVTRFVKFMQKSGYLKDTNVLILGDHLAMENPVSEKLDRIKERHIYNQFISNDHFEKNRDQILPFDMLPTILDFIGFNVPGGKLGLGYNALSKDVDLSLLLNYEEMNQDLLNKSELYLDLWRHEPKL</sequence>
<evidence type="ECO:0000256" key="1">
    <source>
        <dbReference type="ARBA" id="ARBA00004651"/>
    </source>
</evidence>
<dbReference type="InterPro" id="IPR000917">
    <property type="entry name" value="Sulfatase_N"/>
</dbReference>
<keyword evidence="5 6" id="KW-0472">Membrane</keyword>
<dbReference type="InterPro" id="IPR050448">
    <property type="entry name" value="OpgB/LTA_synthase_biosynth"/>
</dbReference>
<evidence type="ECO:0000256" key="3">
    <source>
        <dbReference type="ARBA" id="ARBA00022692"/>
    </source>
</evidence>
<dbReference type="STRING" id="583345.Mmol_1238"/>
<evidence type="ECO:0000256" key="4">
    <source>
        <dbReference type="ARBA" id="ARBA00022989"/>
    </source>
</evidence>
<keyword evidence="9" id="KW-1185">Reference proteome</keyword>
<dbReference type="Proteomes" id="UP000002742">
    <property type="component" value="Chromosome"/>
</dbReference>
<organism evidence="8 9">
    <name type="scientific">Methylotenera mobilis (strain JLW8 / ATCC BAA-1282 / DSM 17540)</name>
    <dbReference type="NCBI Taxonomy" id="583345"/>
    <lineage>
        <taxon>Bacteria</taxon>
        <taxon>Pseudomonadati</taxon>
        <taxon>Pseudomonadota</taxon>
        <taxon>Betaproteobacteria</taxon>
        <taxon>Nitrosomonadales</taxon>
        <taxon>Methylophilaceae</taxon>
        <taxon>Methylotenera</taxon>
    </lineage>
</organism>
<keyword evidence="8" id="KW-0808">Transferase</keyword>
<dbReference type="InterPro" id="IPR017850">
    <property type="entry name" value="Alkaline_phosphatase_core_sf"/>
</dbReference>
<comment type="subcellular location">
    <subcellularLocation>
        <location evidence="1">Cell membrane</location>
        <topology evidence="1">Multi-pass membrane protein</topology>
    </subcellularLocation>
</comment>
<dbReference type="Pfam" id="PF00884">
    <property type="entry name" value="Sulfatase"/>
    <property type="match status" value="1"/>
</dbReference>
<dbReference type="HOGENOM" id="CLU_023986_0_1_4"/>
<dbReference type="EC" id="2.7.8.20" evidence="8"/>
<gene>
    <name evidence="8" type="ordered locus">Mmol_1238</name>
</gene>
<dbReference type="AlphaFoldDB" id="C6WW45"/>
<keyword evidence="3 6" id="KW-0812">Transmembrane</keyword>
<dbReference type="PANTHER" id="PTHR47371:SF3">
    <property type="entry name" value="PHOSPHOGLYCEROL TRANSFERASE I"/>
    <property type="match status" value="1"/>
</dbReference>
<keyword evidence="4 6" id="KW-1133">Transmembrane helix</keyword>
<reference evidence="8 9" key="2">
    <citation type="journal article" date="2011" name="J. Bacteriol.">
        <title>Genomes of three methylotrophs from a single niche uncover genetic and metabolic divergence of Methylophilaceae.</title>
        <authorList>
            <person name="Lapidus A."/>
            <person name="Clum A."/>
            <person name="Labutti K."/>
            <person name="Kaluzhnaya M.G."/>
            <person name="Lim S."/>
            <person name="Beck D.A."/>
            <person name="Glavina Del Rio T."/>
            <person name="Nolan M."/>
            <person name="Mavromatis K."/>
            <person name="Huntemann M."/>
            <person name="Lucas S."/>
            <person name="Lidstrom M.E."/>
            <person name="Ivanova N."/>
            <person name="Chistoserdova L."/>
        </authorList>
    </citation>
    <scope>NUCLEOTIDE SEQUENCE [LARGE SCALE GENOMIC DNA]</scope>
    <source>
        <strain evidence="9">JLW8 / ATCC BAA-1282 / DSM 17540</strain>
    </source>
</reference>